<comment type="subcellular location">
    <subcellularLocation>
        <location evidence="1 2">Nucleus</location>
    </subcellularLocation>
</comment>
<feature type="region of interest" description="Disordered" evidence="3">
    <location>
        <begin position="629"/>
        <end position="705"/>
    </location>
</feature>
<dbReference type="GO" id="GO:0005634">
    <property type="term" value="C:nucleus"/>
    <property type="evidence" value="ECO:0007669"/>
    <property type="project" value="UniProtKB-SubCell"/>
</dbReference>
<dbReference type="PANTHER" id="PTHR35743">
    <property type="entry name" value="NODULIN HOMEOBOX"/>
    <property type="match status" value="1"/>
</dbReference>
<dbReference type="InterPro" id="IPR039325">
    <property type="entry name" value="NDX"/>
</dbReference>
<evidence type="ECO:0000313" key="5">
    <source>
        <dbReference type="Proteomes" id="UP000087171"/>
    </source>
</evidence>
<dbReference type="InterPro" id="IPR057287">
    <property type="entry name" value="Ndx_N"/>
</dbReference>
<sequence>MAFRTRMRIAEEEPSQSSKQATYLISAVNELHRLNSRDLYRLLKDAENFTIHYLTGKGVQLKIDMAKLARFLPLHLTSALIFSRRGETTFRYLLCGIRLLHSLCDLAPRLPKLDQIFLHDVKVVEQLIDLVFYMLIILSTHRQEDRAFSLRYLSHSALVACNLHLLTAFISTQSQDIANILLAHPKVDLFMDAAFGSVRVVVRSLEITLIACYKDFSMESNLSAEQVVYFLCQQCEASLQFIQSLCQQKLFKERLLMNKELCGKGSILFLAQSILKLNIQPSFPTRIVAGISRLKAKILSILLSLCEAESISYLDQVATSAQSLDLAKSVALEILDLLKTAFGRNPGHLTTTNRRYPIGLLQLNAMRLADIFTDDSHFRSFITTYFTKVLTAIISLSHVDFLSSWCSSNVIEMEEDASVEYDVFATAGWILDNSSSMDLQNSTVLELHLIPNITPSASYAHHRTSLFVKVIANLHCFVPTYCEEQERNFFIRKVLECLQEDLSNLLPGFSFPSDAPKAATVCKNLRSLLSHAESLMPKFLNEEDVQLLRVFFREIQEQFTSNGFGENHVQEAQSIGIRSSLLQVKESSEVDKKVGNLKEGMSENSSFPCIGQHNTRIENTILGDDLNRQHQVDGKGMSSKTVLRGARDTDKDAQNAETSGSDTSSAKGKNVLDHAGESKSTERHRKVAVGETPEEEKVETVQRRKRKRTIMNDKMVKLIERALLDEPDMQRNAASLKSWADKLSQHGSEITPSQLKNWLNNRKAKLARTAKDNSVPDKQKGPVKVSSDSPDNLGPLEIVRCNVGQRAVLVNVRGEEIGKGKVVQVKGKWHGKNLEELGIYVMDVYELYADKGMKLPYTSEAIGTSFAEAEKKLGAMRVLWDSRRILVLQPE</sequence>
<dbReference type="Pfam" id="PF25246">
    <property type="entry name" value="Nodulin_N"/>
    <property type="match status" value="1"/>
</dbReference>
<dbReference type="STRING" id="3827.A0A1S2YK93"/>
<dbReference type="GeneID" id="101509756"/>
<gene>
    <name evidence="6" type="primary">LOC101509756</name>
</gene>
<dbReference type="eggNOG" id="ENOG502QR3W">
    <property type="taxonomic scope" value="Eukaryota"/>
</dbReference>
<dbReference type="OrthoDB" id="2020792at2759"/>
<reference evidence="6" key="2">
    <citation type="submission" date="2025-08" db="UniProtKB">
        <authorList>
            <consortium name="RefSeq"/>
        </authorList>
    </citation>
    <scope>IDENTIFICATION</scope>
    <source>
        <tissue evidence="6">Etiolated seedlings</tissue>
    </source>
</reference>
<keyword evidence="5" id="KW-1185">Reference proteome</keyword>
<dbReference type="Pfam" id="PF24426">
    <property type="entry name" value="HTH_NDX"/>
    <property type="match status" value="1"/>
</dbReference>
<dbReference type="PANTHER" id="PTHR35743:SF1">
    <property type="entry name" value="NODULIN HOMEOBOX"/>
    <property type="match status" value="1"/>
</dbReference>
<dbReference type="KEGG" id="cam:101509756"/>
<proteinExistence type="predicted"/>
<feature type="compositionally biased region" description="Basic and acidic residues" evidence="3">
    <location>
        <begin position="670"/>
        <end position="681"/>
    </location>
</feature>
<dbReference type="AlphaFoldDB" id="A0A1S2YK93"/>
<dbReference type="PROSITE" id="PS50071">
    <property type="entry name" value="HOMEOBOX_2"/>
    <property type="match status" value="1"/>
</dbReference>
<evidence type="ECO:0000259" key="4">
    <source>
        <dbReference type="PROSITE" id="PS50071"/>
    </source>
</evidence>
<feature type="compositionally biased region" description="Polar residues" evidence="3">
    <location>
        <begin position="655"/>
        <end position="667"/>
    </location>
</feature>
<dbReference type="Proteomes" id="UP000087171">
    <property type="component" value="Chromosome Ca6"/>
</dbReference>
<dbReference type="Pfam" id="PF24679">
    <property type="entry name" value="Nodulin_C"/>
    <property type="match status" value="1"/>
</dbReference>
<evidence type="ECO:0000313" key="6">
    <source>
        <dbReference type="RefSeq" id="XP_004505896.1"/>
    </source>
</evidence>
<keyword evidence="2" id="KW-0371">Homeobox</keyword>
<dbReference type="InterPro" id="IPR056560">
    <property type="entry name" value="HTH_NDX"/>
</dbReference>
<organism evidence="5 6">
    <name type="scientific">Cicer arietinum</name>
    <name type="common">Chickpea</name>
    <name type="synonym">Garbanzo</name>
    <dbReference type="NCBI Taxonomy" id="3827"/>
    <lineage>
        <taxon>Eukaryota</taxon>
        <taxon>Viridiplantae</taxon>
        <taxon>Streptophyta</taxon>
        <taxon>Embryophyta</taxon>
        <taxon>Tracheophyta</taxon>
        <taxon>Spermatophyta</taxon>
        <taxon>Magnoliopsida</taxon>
        <taxon>eudicotyledons</taxon>
        <taxon>Gunneridae</taxon>
        <taxon>Pentapetalae</taxon>
        <taxon>rosids</taxon>
        <taxon>fabids</taxon>
        <taxon>Fabales</taxon>
        <taxon>Fabaceae</taxon>
        <taxon>Papilionoideae</taxon>
        <taxon>50 kb inversion clade</taxon>
        <taxon>NPAAA clade</taxon>
        <taxon>Hologalegina</taxon>
        <taxon>IRL clade</taxon>
        <taxon>Cicereae</taxon>
        <taxon>Cicer</taxon>
    </lineage>
</organism>
<reference evidence="5" key="1">
    <citation type="journal article" date="2013" name="Nat. Biotechnol.">
        <title>Draft genome sequence of chickpea (Cicer arietinum) provides a resource for trait improvement.</title>
        <authorList>
            <person name="Varshney R.K."/>
            <person name="Song C."/>
            <person name="Saxena R.K."/>
            <person name="Azam S."/>
            <person name="Yu S."/>
            <person name="Sharpe A.G."/>
            <person name="Cannon S."/>
            <person name="Baek J."/>
            <person name="Rosen B.D."/>
            <person name="Tar'an B."/>
            <person name="Millan T."/>
            <person name="Zhang X."/>
            <person name="Ramsay L.D."/>
            <person name="Iwata A."/>
            <person name="Wang Y."/>
            <person name="Nelson W."/>
            <person name="Farmer A.D."/>
            <person name="Gaur P.M."/>
            <person name="Soderlund C."/>
            <person name="Penmetsa R.V."/>
            <person name="Xu C."/>
            <person name="Bharti A.K."/>
            <person name="He W."/>
            <person name="Winter P."/>
            <person name="Zhao S."/>
            <person name="Hane J.K."/>
            <person name="Carrasquilla-Garcia N."/>
            <person name="Condie J.A."/>
            <person name="Upadhyaya H.D."/>
            <person name="Luo M.C."/>
            <person name="Thudi M."/>
            <person name="Gowda C.L."/>
            <person name="Singh N.P."/>
            <person name="Lichtenzveig J."/>
            <person name="Gali K.K."/>
            <person name="Rubio J."/>
            <person name="Nadarajan N."/>
            <person name="Dolezel J."/>
            <person name="Bansal K.C."/>
            <person name="Xu X."/>
            <person name="Edwards D."/>
            <person name="Zhang G."/>
            <person name="Kahl G."/>
            <person name="Gil J."/>
            <person name="Singh K.B."/>
            <person name="Datta S.K."/>
            <person name="Jackson S.A."/>
            <person name="Wang J."/>
            <person name="Cook D.R."/>
        </authorList>
    </citation>
    <scope>NUCLEOTIDE SEQUENCE [LARGE SCALE GENOMIC DNA]</scope>
    <source>
        <strain evidence="5">cv. CDC Frontier</strain>
    </source>
</reference>
<dbReference type="InterPro" id="IPR056559">
    <property type="entry name" value="NDX_C"/>
</dbReference>
<feature type="compositionally biased region" description="Basic and acidic residues" evidence="3">
    <location>
        <begin position="769"/>
        <end position="780"/>
    </location>
</feature>
<keyword evidence="2" id="KW-0238">DNA-binding</keyword>
<name>A0A1S2YK93_CICAR</name>
<feature type="domain" description="Homeobox" evidence="4">
    <location>
        <begin position="702"/>
        <end position="769"/>
    </location>
</feature>
<accession>A0A1S2YK93</accession>
<dbReference type="InterPro" id="IPR001356">
    <property type="entry name" value="HD"/>
</dbReference>
<evidence type="ECO:0000256" key="3">
    <source>
        <dbReference type="SAM" id="MobiDB-lite"/>
    </source>
</evidence>
<protein>
    <submittedName>
        <fullName evidence="6">Nodulin homeobox-like</fullName>
    </submittedName>
</protein>
<dbReference type="GO" id="GO:0003697">
    <property type="term" value="F:single-stranded DNA binding"/>
    <property type="evidence" value="ECO:0007669"/>
    <property type="project" value="InterPro"/>
</dbReference>
<dbReference type="SMR" id="A0A1S2YK93"/>
<feature type="DNA-binding region" description="Homeobox" evidence="2">
    <location>
        <begin position="704"/>
        <end position="770"/>
    </location>
</feature>
<dbReference type="RefSeq" id="XP_004505896.1">
    <property type="nucleotide sequence ID" value="XM_004505839.3"/>
</dbReference>
<dbReference type="GO" id="GO:0009908">
    <property type="term" value="P:flower development"/>
    <property type="evidence" value="ECO:0007669"/>
    <property type="project" value="InterPro"/>
</dbReference>
<keyword evidence="2" id="KW-0539">Nucleus</keyword>
<dbReference type="PaxDb" id="3827-XP_004505896.1"/>
<feature type="region of interest" description="Disordered" evidence="3">
    <location>
        <begin position="766"/>
        <end position="791"/>
    </location>
</feature>
<evidence type="ECO:0000256" key="1">
    <source>
        <dbReference type="ARBA" id="ARBA00004123"/>
    </source>
</evidence>
<dbReference type="SMART" id="SM00389">
    <property type="entry name" value="HOX"/>
    <property type="match status" value="1"/>
</dbReference>
<feature type="compositionally biased region" description="Basic and acidic residues" evidence="3">
    <location>
        <begin position="645"/>
        <end position="654"/>
    </location>
</feature>
<evidence type="ECO:0000256" key="2">
    <source>
        <dbReference type="PROSITE-ProRule" id="PRU00108"/>
    </source>
</evidence>